<evidence type="ECO:0000313" key="2">
    <source>
        <dbReference type="EMBL" id="MBD2778140.1"/>
    </source>
</evidence>
<dbReference type="InterPro" id="IPR052919">
    <property type="entry name" value="TA_system_RNase"/>
</dbReference>
<dbReference type="PANTHER" id="PTHR36173:SF1">
    <property type="entry name" value="RIBONUCLEASE VAPC22"/>
    <property type="match status" value="1"/>
</dbReference>
<dbReference type="EMBL" id="JACXAE010000121">
    <property type="protein sequence ID" value="MBD2778140.1"/>
    <property type="molecule type" value="Genomic_DNA"/>
</dbReference>
<gene>
    <name evidence="2" type="ORF">ICL16_40410</name>
</gene>
<reference evidence="2" key="1">
    <citation type="submission" date="2020-09" db="EMBL/GenBank/DDBJ databases">
        <title>Iningainema tapete sp. nov. (Scytonemataceae, Cyanobacteria) from greenhouses in central Florida (USA) produces two types of nodularin with biosynthetic potential for microcystin-LR and anabaenopeptins.</title>
        <authorList>
            <person name="Berthold D.E."/>
            <person name="Lefler F.W."/>
            <person name="Huang I.-S."/>
            <person name="Abdulla H."/>
            <person name="Zimba P.V."/>
            <person name="Laughinghouse H.D. IV."/>
        </authorList>
    </citation>
    <scope>NUCLEOTIDE SEQUENCE</scope>
    <source>
        <strain evidence="2">BLCCT55</strain>
    </source>
</reference>
<comment type="caution">
    <text evidence="2">The sequence shown here is derived from an EMBL/GenBank/DDBJ whole genome shotgun (WGS) entry which is preliminary data.</text>
</comment>
<dbReference type="AlphaFoldDB" id="A0A8J7CHU4"/>
<dbReference type="SUPFAM" id="SSF88723">
    <property type="entry name" value="PIN domain-like"/>
    <property type="match status" value="1"/>
</dbReference>
<evidence type="ECO:0000259" key="1">
    <source>
        <dbReference type="Pfam" id="PF01850"/>
    </source>
</evidence>
<dbReference type="PANTHER" id="PTHR36173">
    <property type="entry name" value="RIBONUCLEASE VAPC16-RELATED"/>
    <property type="match status" value="1"/>
</dbReference>
<dbReference type="InterPro" id="IPR029060">
    <property type="entry name" value="PIN-like_dom_sf"/>
</dbReference>
<organism evidence="2 3">
    <name type="scientific">Iningainema tapete BLCC-T55</name>
    <dbReference type="NCBI Taxonomy" id="2748662"/>
    <lineage>
        <taxon>Bacteria</taxon>
        <taxon>Bacillati</taxon>
        <taxon>Cyanobacteriota</taxon>
        <taxon>Cyanophyceae</taxon>
        <taxon>Nostocales</taxon>
        <taxon>Scytonemataceae</taxon>
        <taxon>Iningainema tapete</taxon>
    </lineage>
</organism>
<accession>A0A8J7CHU4</accession>
<name>A0A8J7CHU4_9CYAN</name>
<dbReference type="InterPro" id="IPR002716">
    <property type="entry name" value="PIN_dom"/>
</dbReference>
<dbReference type="Proteomes" id="UP000629098">
    <property type="component" value="Unassembled WGS sequence"/>
</dbReference>
<dbReference type="RefSeq" id="WP_190837477.1">
    <property type="nucleotide sequence ID" value="NZ_CAWPPI010000121.1"/>
</dbReference>
<sequence length="129" mass="15014">MIYLDTHVVVWLYSGLTAKLTDTAKSLINDNEVYTSPMVRLELQYLYEIRRIEDEHKPDLIIDDMSAEIGLKICNKNFNDVISIALTITWTRDPFDRIITANSQLNNNILLSKDENILNNYQYAKWESA</sequence>
<keyword evidence="3" id="KW-1185">Reference proteome</keyword>
<dbReference type="Pfam" id="PF01850">
    <property type="entry name" value="PIN"/>
    <property type="match status" value="1"/>
</dbReference>
<protein>
    <submittedName>
        <fullName evidence="2">PIN domain-containing protein</fullName>
    </submittedName>
</protein>
<evidence type="ECO:0000313" key="3">
    <source>
        <dbReference type="Proteomes" id="UP000629098"/>
    </source>
</evidence>
<proteinExistence type="predicted"/>
<feature type="domain" description="PIN" evidence="1">
    <location>
        <begin position="2"/>
        <end position="117"/>
    </location>
</feature>